<dbReference type="OrthoDB" id="541539at2759"/>
<protein>
    <recommendedName>
        <fullName evidence="4">Serine protease</fullName>
    </recommendedName>
</protein>
<dbReference type="InParanoid" id="A0A2K3CQK8"/>
<sequence length="473" mass="47535">MDSVLCRELVEKGLGEDDLRLLRDAGYVNRERLNLATREGLREAKLLPAVVDIIKRCQRATDPGPGSGTGSGTSSGSGTSTGPSQPTAAQVSAPLLPPPPPPTGAILPVWEVFADGSKEFLGTLTIISADGVAVTARHVVLWGDGRMHPRRLFVGEGDVQARHLASFPVVDVTLLRLLRTTAGLLGAGSGDSGGAGGGRSSSSSSQGSGGAAPAAAGGVTGAAAPFPHMKIAPDESFAPGAQLTVYSYPAMAVWHNLLRSGPAPTHGLLSFFSPGQLMGLADCAGVPGSSGGAVTCGGKFIGIHIKAISHDSSGGDTTQPPPANSFIAAPPMPAASTAAPARPPAQELGEALEVMDDPMQRPRAGGTAAAGGAAAGATVAAAGSAAAGGRGRSMSMVGVVSELGGRIGALELNQKDQDQKGALSLFARWHVVATALQLAGIPPPQSGQARVVPARELATALARRLPAAKRLRP</sequence>
<evidence type="ECO:0000313" key="2">
    <source>
        <dbReference type="EMBL" id="PNW70566.1"/>
    </source>
</evidence>
<dbReference type="Gramene" id="PNW70566">
    <property type="protein sequence ID" value="PNW70566"/>
    <property type="gene ID" value="CHLRE_17g725250v5"/>
</dbReference>
<dbReference type="GO" id="GO:0030036">
    <property type="term" value="P:actin cytoskeleton organization"/>
    <property type="evidence" value="ECO:0000318"/>
    <property type="project" value="GO_Central"/>
</dbReference>
<feature type="region of interest" description="Disordered" evidence="1">
    <location>
        <begin position="188"/>
        <end position="214"/>
    </location>
</feature>
<proteinExistence type="predicted"/>
<dbReference type="GO" id="GO:0051015">
    <property type="term" value="F:actin filament binding"/>
    <property type="evidence" value="ECO:0000318"/>
    <property type="project" value="GO_Central"/>
</dbReference>
<keyword evidence="3" id="KW-1185">Reference proteome</keyword>
<dbReference type="KEGG" id="cre:CHLRE_17g725250v5"/>
<organism evidence="2 3">
    <name type="scientific">Chlamydomonas reinhardtii</name>
    <name type="common">Chlamydomonas smithii</name>
    <dbReference type="NCBI Taxonomy" id="3055"/>
    <lineage>
        <taxon>Eukaryota</taxon>
        <taxon>Viridiplantae</taxon>
        <taxon>Chlorophyta</taxon>
        <taxon>core chlorophytes</taxon>
        <taxon>Chlorophyceae</taxon>
        <taxon>CS clade</taxon>
        <taxon>Chlamydomonadales</taxon>
        <taxon>Chlamydomonadaceae</taxon>
        <taxon>Chlamydomonas</taxon>
    </lineage>
</organism>
<feature type="region of interest" description="Disordered" evidence="1">
    <location>
        <begin position="59"/>
        <end position="100"/>
    </location>
</feature>
<feature type="compositionally biased region" description="Gly residues" evidence="1">
    <location>
        <begin position="188"/>
        <end position="199"/>
    </location>
</feature>
<feature type="compositionally biased region" description="Gly residues" evidence="1">
    <location>
        <begin position="65"/>
        <end position="75"/>
    </location>
</feature>
<dbReference type="GO" id="GO:0005856">
    <property type="term" value="C:cytoskeleton"/>
    <property type="evidence" value="ECO:0000318"/>
    <property type="project" value="GO_Central"/>
</dbReference>
<name>A0A2K3CQK8_CHLRE</name>
<feature type="compositionally biased region" description="Low complexity" evidence="1">
    <location>
        <begin position="200"/>
        <end position="214"/>
    </location>
</feature>
<dbReference type="GeneID" id="66057046"/>
<evidence type="ECO:0000313" key="3">
    <source>
        <dbReference type="Proteomes" id="UP000006906"/>
    </source>
</evidence>
<accession>A0A2K3CQK8</accession>
<dbReference type="AlphaFoldDB" id="A0A2K3CQK8"/>
<gene>
    <name evidence="2" type="ORF">CHLRE_17g725250v5</name>
</gene>
<dbReference type="InterPro" id="IPR009003">
    <property type="entry name" value="Peptidase_S1_PA"/>
</dbReference>
<evidence type="ECO:0008006" key="4">
    <source>
        <dbReference type="Google" id="ProtNLM"/>
    </source>
</evidence>
<dbReference type="ExpressionAtlas" id="A0A2K3CQK8">
    <property type="expression patterns" value="differential"/>
</dbReference>
<reference evidence="2 3" key="1">
    <citation type="journal article" date="2007" name="Science">
        <title>The Chlamydomonas genome reveals the evolution of key animal and plant functions.</title>
        <authorList>
            <person name="Merchant S.S."/>
            <person name="Prochnik S.E."/>
            <person name="Vallon O."/>
            <person name="Harris E.H."/>
            <person name="Karpowicz S.J."/>
            <person name="Witman G.B."/>
            <person name="Terry A."/>
            <person name="Salamov A."/>
            <person name="Fritz-Laylin L.K."/>
            <person name="Marechal-Drouard L."/>
            <person name="Marshall W.F."/>
            <person name="Qu L.H."/>
            <person name="Nelson D.R."/>
            <person name="Sanderfoot A.A."/>
            <person name="Spalding M.H."/>
            <person name="Kapitonov V.V."/>
            <person name="Ren Q."/>
            <person name="Ferris P."/>
            <person name="Lindquist E."/>
            <person name="Shapiro H."/>
            <person name="Lucas S.M."/>
            <person name="Grimwood J."/>
            <person name="Schmutz J."/>
            <person name="Cardol P."/>
            <person name="Cerutti H."/>
            <person name="Chanfreau G."/>
            <person name="Chen C.L."/>
            <person name="Cognat V."/>
            <person name="Croft M.T."/>
            <person name="Dent R."/>
            <person name="Dutcher S."/>
            <person name="Fernandez E."/>
            <person name="Fukuzawa H."/>
            <person name="Gonzalez-Ballester D."/>
            <person name="Gonzalez-Halphen D."/>
            <person name="Hallmann A."/>
            <person name="Hanikenne M."/>
            <person name="Hippler M."/>
            <person name="Inwood W."/>
            <person name="Jabbari K."/>
            <person name="Kalanon M."/>
            <person name="Kuras R."/>
            <person name="Lefebvre P.A."/>
            <person name="Lemaire S.D."/>
            <person name="Lobanov A.V."/>
            <person name="Lohr M."/>
            <person name="Manuell A."/>
            <person name="Meier I."/>
            <person name="Mets L."/>
            <person name="Mittag M."/>
            <person name="Mittelmeier T."/>
            <person name="Moroney J.V."/>
            <person name="Moseley J."/>
            <person name="Napoli C."/>
            <person name="Nedelcu A.M."/>
            <person name="Niyogi K."/>
            <person name="Novoselov S.V."/>
            <person name="Paulsen I.T."/>
            <person name="Pazour G."/>
            <person name="Purton S."/>
            <person name="Ral J.P."/>
            <person name="Riano-Pachon D.M."/>
            <person name="Riekhof W."/>
            <person name="Rymarquis L."/>
            <person name="Schroda M."/>
            <person name="Stern D."/>
            <person name="Umen J."/>
            <person name="Willows R."/>
            <person name="Wilson N."/>
            <person name="Zimmer S.L."/>
            <person name="Allmer J."/>
            <person name="Balk J."/>
            <person name="Bisova K."/>
            <person name="Chen C.J."/>
            <person name="Elias M."/>
            <person name="Gendler K."/>
            <person name="Hauser C."/>
            <person name="Lamb M.R."/>
            <person name="Ledford H."/>
            <person name="Long J.C."/>
            <person name="Minagawa J."/>
            <person name="Page M.D."/>
            <person name="Pan J."/>
            <person name="Pootakham W."/>
            <person name="Roje S."/>
            <person name="Rose A."/>
            <person name="Stahlberg E."/>
            <person name="Terauchi A.M."/>
            <person name="Yang P."/>
            <person name="Ball S."/>
            <person name="Bowler C."/>
            <person name="Dieckmann C.L."/>
            <person name="Gladyshev V.N."/>
            <person name="Green P."/>
            <person name="Jorgensen R."/>
            <person name="Mayfield S."/>
            <person name="Mueller-Roeber B."/>
            <person name="Rajamani S."/>
            <person name="Sayre R.T."/>
            <person name="Brokstein P."/>
            <person name="Dubchak I."/>
            <person name="Goodstein D."/>
            <person name="Hornick L."/>
            <person name="Huang Y.W."/>
            <person name="Jhaveri J."/>
            <person name="Luo Y."/>
            <person name="Martinez D."/>
            <person name="Ngau W.C."/>
            <person name="Otillar B."/>
            <person name="Poliakov A."/>
            <person name="Porter A."/>
            <person name="Szajkowski L."/>
            <person name="Werner G."/>
            <person name="Zhou K."/>
            <person name="Grigoriev I.V."/>
            <person name="Rokhsar D.S."/>
            <person name="Grossman A.R."/>
        </authorList>
    </citation>
    <scope>NUCLEOTIDE SEQUENCE [LARGE SCALE GENOMIC DNA]</scope>
    <source>
        <strain evidence="3">CC-503</strain>
    </source>
</reference>
<dbReference type="RefSeq" id="XP_042914789.1">
    <property type="nucleotide sequence ID" value="XM_043072330.1"/>
</dbReference>
<dbReference type="EMBL" id="CM008978">
    <property type="protein sequence ID" value="PNW70566.1"/>
    <property type="molecule type" value="Genomic_DNA"/>
</dbReference>
<evidence type="ECO:0000256" key="1">
    <source>
        <dbReference type="SAM" id="MobiDB-lite"/>
    </source>
</evidence>
<dbReference type="SUPFAM" id="SSF50494">
    <property type="entry name" value="Trypsin-like serine proteases"/>
    <property type="match status" value="1"/>
</dbReference>
<dbReference type="Proteomes" id="UP000006906">
    <property type="component" value="Chromosome 17"/>
</dbReference>